<evidence type="ECO:0000256" key="5">
    <source>
        <dbReference type="ARBA" id="ARBA00012518"/>
    </source>
</evidence>
<dbReference type="GO" id="GO:0005829">
    <property type="term" value="C:cytosol"/>
    <property type="evidence" value="ECO:0007669"/>
    <property type="project" value="TreeGrafter"/>
</dbReference>
<keyword evidence="16 19" id="KW-0961">Cell wall biogenesis/degradation</keyword>
<evidence type="ECO:0000256" key="8">
    <source>
        <dbReference type="ARBA" id="ARBA00022618"/>
    </source>
</evidence>
<dbReference type="Pfam" id="PF02873">
    <property type="entry name" value="MurB_C"/>
    <property type="match status" value="1"/>
</dbReference>
<evidence type="ECO:0000256" key="3">
    <source>
        <dbReference type="ARBA" id="ARBA00004496"/>
    </source>
</evidence>
<sequence>MIDYEENVDLSKLCTIRIGGTAKRVYFPKSVEDIIQLLKISQDSGKKIIPLGVGSNTVFRDGILDHLFVSTSKLKRYEIERSEDHAVITAEAGVSFKTLVSLVKRYNLEGFENLSGIPASVGGAVAMNAGAFGSEIFDIVEQVEWIDSEGKLTVSSKDEIDYGYRYTQFQKEGFIYRVKIKLRKSKRNIPQIIKEHLKERNIKQPLDLPTSGSTFKNPDGISAGYLLDKAGLKGFRVGDVGFSEKHANFTVNYGHGSYDQLKKLLETAEKLVGEYFGIKLEKEIRIVE</sequence>
<dbReference type="InterPro" id="IPR006094">
    <property type="entry name" value="Oxid_FAD_bind_N"/>
</dbReference>
<keyword evidence="13 19" id="KW-0573">Peptidoglycan synthesis</keyword>
<evidence type="ECO:0000256" key="6">
    <source>
        <dbReference type="ARBA" id="ARBA00015188"/>
    </source>
</evidence>
<feature type="active site" evidence="19">
    <location>
        <position position="283"/>
    </location>
</feature>
<dbReference type="GO" id="GO:0009252">
    <property type="term" value="P:peptidoglycan biosynthetic process"/>
    <property type="evidence" value="ECO:0007669"/>
    <property type="project" value="UniProtKB-UniRule"/>
</dbReference>
<dbReference type="GO" id="GO:0051301">
    <property type="term" value="P:cell division"/>
    <property type="evidence" value="ECO:0007669"/>
    <property type="project" value="UniProtKB-KW"/>
</dbReference>
<evidence type="ECO:0000256" key="10">
    <source>
        <dbReference type="ARBA" id="ARBA00022827"/>
    </source>
</evidence>
<keyword evidence="15 19" id="KW-0131">Cell cycle</keyword>
<comment type="similarity">
    <text evidence="19">Belongs to the MurB family.</text>
</comment>
<keyword evidence="10 19" id="KW-0274">FAD</keyword>
<dbReference type="UniPathway" id="UPA00219"/>
<keyword evidence="7 19" id="KW-0963">Cytoplasm</keyword>
<dbReference type="PaxDb" id="123214-PERMA_0621"/>
<feature type="active site" evidence="19">
    <location>
        <position position="165"/>
    </location>
</feature>
<keyword evidence="11 19" id="KW-0521">NADP</keyword>
<dbReference type="KEGG" id="pmx:PERMA_0621"/>
<evidence type="ECO:0000256" key="4">
    <source>
        <dbReference type="ARBA" id="ARBA00004752"/>
    </source>
</evidence>
<protein>
    <recommendedName>
        <fullName evidence="6 19">UDP-N-acetylenolpyruvoylglucosamine reductase</fullName>
        <ecNumber evidence="5 19">1.3.1.98</ecNumber>
    </recommendedName>
    <alternativeName>
        <fullName evidence="17 19">UDP-N-acetylmuramate dehydrogenase</fullName>
    </alternativeName>
</protein>
<dbReference type="RefSeq" id="WP_012676617.1">
    <property type="nucleotide sequence ID" value="NC_012440.1"/>
</dbReference>
<dbReference type="SUPFAM" id="SSF56176">
    <property type="entry name" value="FAD-binding/transporter-associated domain-like"/>
    <property type="match status" value="1"/>
</dbReference>
<evidence type="ECO:0000256" key="12">
    <source>
        <dbReference type="ARBA" id="ARBA00022960"/>
    </source>
</evidence>
<dbReference type="AlphaFoldDB" id="C0QUP5"/>
<proteinExistence type="inferred from homology"/>
<dbReference type="InterPro" id="IPR003170">
    <property type="entry name" value="MurB"/>
</dbReference>
<dbReference type="GO" id="GO:0008762">
    <property type="term" value="F:UDP-N-acetylmuramate dehydrogenase activity"/>
    <property type="evidence" value="ECO:0007669"/>
    <property type="project" value="UniProtKB-UniRule"/>
</dbReference>
<dbReference type="InterPro" id="IPR016167">
    <property type="entry name" value="FAD-bd_PCMH_sub1"/>
</dbReference>
<keyword evidence="8 19" id="KW-0132">Cell division</keyword>
<dbReference type="PROSITE" id="PS51387">
    <property type="entry name" value="FAD_PCMH"/>
    <property type="match status" value="1"/>
</dbReference>
<dbReference type="OrthoDB" id="9804753at2"/>
<dbReference type="InterPro" id="IPR016166">
    <property type="entry name" value="FAD-bd_PCMH"/>
</dbReference>
<dbReference type="NCBIfam" id="TIGR00179">
    <property type="entry name" value="murB"/>
    <property type="match status" value="1"/>
</dbReference>
<evidence type="ECO:0000256" key="2">
    <source>
        <dbReference type="ARBA" id="ARBA00003921"/>
    </source>
</evidence>
<name>C0QUP5_PERMH</name>
<organism evidence="21 22">
    <name type="scientific">Persephonella marina (strain DSM 14350 / EX-H1)</name>
    <dbReference type="NCBI Taxonomy" id="123214"/>
    <lineage>
        <taxon>Bacteria</taxon>
        <taxon>Pseudomonadati</taxon>
        <taxon>Aquificota</taxon>
        <taxon>Aquificia</taxon>
        <taxon>Aquificales</taxon>
        <taxon>Hydrogenothermaceae</taxon>
        <taxon>Persephonella</taxon>
    </lineage>
</organism>
<comment type="subcellular location">
    <subcellularLocation>
        <location evidence="3 19">Cytoplasm</location>
    </subcellularLocation>
</comment>
<evidence type="ECO:0000313" key="21">
    <source>
        <dbReference type="EMBL" id="ACO04379.1"/>
    </source>
</evidence>
<evidence type="ECO:0000259" key="20">
    <source>
        <dbReference type="PROSITE" id="PS51387"/>
    </source>
</evidence>
<dbReference type="SUPFAM" id="SSF56194">
    <property type="entry name" value="Uridine diphospho-N-Acetylenolpyruvylglucosamine reductase, MurB, C-terminal domain"/>
    <property type="match status" value="1"/>
</dbReference>
<keyword evidence="9 19" id="KW-0285">Flavoprotein</keyword>
<evidence type="ECO:0000256" key="15">
    <source>
        <dbReference type="ARBA" id="ARBA00023306"/>
    </source>
</evidence>
<dbReference type="Gene3D" id="3.30.43.10">
    <property type="entry name" value="Uridine Diphospho-n-acetylenolpyruvylglucosamine Reductase, domain 2"/>
    <property type="match status" value="1"/>
</dbReference>
<comment type="pathway">
    <text evidence="4 19">Cell wall biogenesis; peptidoglycan biosynthesis.</text>
</comment>
<evidence type="ECO:0000256" key="1">
    <source>
        <dbReference type="ARBA" id="ARBA00001974"/>
    </source>
</evidence>
<dbReference type="InterPro" id="IPR011601">
    <property type="entry name" value="MurB_C"/>
</dbReference>
<evidence type="ECO:0000256" key="17">
    <source>
        <dbReference type="ARBA" id="ARBA00031026"/>
    </source>
</evidence>
<dbReference type="InterPro" id="IPR036318">
    <property type="entry name" value="FAD-bd_PCMH-like_sf"/>
</dbReference>
<comment type="function">
    <text evidence="2 19">Cell wall formation.</text>
</comment>
<dbReference type="GO" id="GO:0008360">
    <property type="term" value="P:regulation of cell shape"/>
    <property type="evidence" value="ECO:0007669"/>
    <property type="project" value="UniProtKB-KW"/>
</dbReference>
<comment type="catalytic activity">
    <reaction evidence="18 19">
        <text>UDP-N-acetyl-alpha-D-muramate + NADP(+) = UDP-N-acetyl-3-O-(1-carboxyvinyl)-alpha-D-glucosamine + NADPH + H(+)</text>
        <dbReference type="Rhea" id="RHEA:12248"/>
        <dbReference type="ChEBI" id="CHEBI:15378"/>
        <dbReference type="ChEBI" id="CHEBI:57783"/>
        <dbReference type="ChEBI" id="CHEBI:58349"/>
        <dbReference type="ChEBI" id="CHEBI:68483"/>
        <dbReference type="ChEBI" id="CHEBI:70757"/>
        <dbReference type="EC" id="1.3.1.98"/>
    </reaction>
</comment>
<dbReference type="HOGENOM" id="CLU_035304_1_1_0"/>
<dbReference type="eggNOG" id="COG0812">
    <property type="taxonomic scope" value="Bacteria"/>
</dbReference>
<feature type="domain" description="FAD-binding PCMH-type" evidence="20">
    <location>
        <begin position="18"/>
        <end position="185"/>
    </location>
</feature>
<evidence type="ECO:0000256" key="14">
    <source>
        <dbReference type="ARBA" id="ARBA00023002"/>
    </source>
</evidence>
<dbReference type="NCBIfam" id="NF010480">
    <property type="entry name" value="PRK13905.1"/>
    <property type="match status" value="1"/>
</dbReference>
<dbReference type="Gene3D" id="3.30.465.10">
    <property type="match status" value="1"/>
</dbReference>
<evidence type="ECO:0000256" key="16">
    <source>
        <dbReference type="ARBA" id="ARBA00023316"/>
    </source>
</evidence>
<keyword evidence="22" id="KW-1185">Reference proteome</keyword>
<evidence type="ECO:0000313" key="22">
    <source>
        <dbReference type="Proteomes" id="UP000001366"/>
    </source>
</evidence>
<dbReference type="Gene3D" id="3.90.78.10">
    <property type="entry name" value="UDP-N-acetylenolpyruvoylglucosamine reductase, C-terminal domain"/>
    <property type="match status" value="1"/>
</dbReference>
<dbReference type="GO" id="GO:0071555">
    <property type="term" value="P:cell wall organization"/>
    <property type="evidence" value="ECO:0007669"/>
    <property type="project" value="UniProtKB-KW"/>
</dbReference>
<feature type="active site" description="Proton donor" evidence="19">
    <location>
        <position position="213"/>
    </location>
</feature>
<comment type="cofactor">
    <cofactor evidence="1 19">
        <name>FAD</name>
        <dbReference type="ChEBI" id="CHEBI:57692"/>
    </cofactor>
</comment>
<evidence type="ECO:0000256" key="13">
    <source>
        <dbReference type="ARBA" id="ARBA00022984"/>
    </source>
</evidence>
<reference evidence="21 22" key="1">
    <citation type="journal article" date="2009" name="J. Bacteriol.">
        <title>Complete and draft genome sequences of six members of the Aquificales.</title>
        <authorList>
            <person name="Reysenbach A.L."/>
            <person name="Hamamura N."/>
            <person name="Podar M."/>
            <person name="Griffiths E."/>
            <person name="Ferreira S."/>
            <person name="Hochstein R."/>
            <person name="Heidelberg J."/>
            <person name="Johnson J."/>
            <person name="Mead D."/>
            <person name="Pohorille A."/>
            <person name="Sarmiento M."/>
            <person name="Schweighofer K."/>
            <person name="Seshadri R."/>
            <person name="Voytek M.A."/>
        </authorList>
    </citation>
    <scope>NUCLEOTIDE SEQUENCE [LARGE SCALE GENOMIC DNA]</scope>
    <source>
        <strain evidence="22">DSM 14350 / EX-H1</strain>
    </source>
</reference>
<dbReference type="GO" id="GO:0071949">
    <property type="term" value="F:FAD binding"/>
    <property type="evidence" value="ECO:0007669"/>
    <property type="project" value="InterPro"/>
</dbReference>
<dbReference type="PANTHER" id="PTHR21071">
    <property type="entry name" value="UDP-N-ACETYLENOLPYRUVOYLGLUCOSAMINE REDUCTASE"/>
    <property type="match status" value="1"/>
</dbReference>
<keyword evidence="12 19" id="KW-0133">Cell shape</keyword>
<keyword evidence="14 19" id="KW-0560">Oxidoreductase</keyword>
<dbReference type="Proteomes" id="UP000001366">
    <property type="component" value="Chromosome"/>
</dbReference>
<dbReference type="EC" id="1.3.1.98" evidence="5 19"/>
<evidence type="ECO:0000256" key="18">
    <source>
        <dbReference type="ARBA" id="ARBA00048914"/>
    </source>
</evidence>
<accession>C0QUP5</accession>
<dbReference type="InterPro" id="IPR036635">
    <property type="entry name" value="MurB_C_sf"/>
</dbReference>
<dbReference type="PANTHER" id="PTHR21071:SF4">
    <property type="entry name" value="UDP-N-ACETYLENOLPYRUVOYLGLUCOSAMINE REDUCTASE"/>
    <property type="match status" value="1"/>
</dbReference>
<dbReference type="EMBL" id="CP001230">
    <property type="protein sequence ID" value="ACO04379.1"/>
    <property type="molecule type" value="Genomic_DNA"/>
</dbReference>
<dbReference type="Pfam" id="PF01565">
    <property type="entry name" value="FAD_binding_4"/>
    <property type="match status" value="1"/>
</dbReference>
<dbReference type="HAMAP" id="MF_00037">
    <property type="entry name" value="MurB"/>
    <property type="match status" value="1"/>
</dbReference>
<evidence type="ECO:0000256" key="9">
    <source>
        <dbReference type="ARBA" id="ARBA00022630"/>
    </source>
</evidence>
<evidence type="ECO:0000256" key="19">
    <source>
        <dbReference type="HAMAP-Rule" id="MF_00037"/>
    </source>
</evidence>
<dbReference type="InterPro" id="IPR016169">
    <property type="entry name" value="FAD-bd_PCMH_sub2"/>
</dbReference>
<gene>
    <name evidence="19 21" type="primary">murB</name>
    <name evidence="21" type="ordered locus">PERMA_0621</name>
</gene>
<evidence type="ECO:0000256" key="11">
    <source>
        <dbReference type="ARBA" id="ARBA00022857"/>
    </source>
</evidence>
<dbReference type="STRING" id="123214.PERMA_0621"/>
<evidence type="ECO:0000256" key="7">
    <source>
        <dbReference type="ARBA" id="ARBA00022490"/>
    </source>
</evidence>